<name>A0ABS2MUF1_9FIRM</name>
<accession>A0ABS2MUF1</accession>
<dbReference type="SUPFAM" id="SSF51658">
    <property type="entry name" value="Xylose isomerase-like"/>
    <property type="match status" value="1"/>
</dbReference>
<dbReference type="InterPro" id="IPR013022">
    <property type="entry name" value="Xyl_isomerase-like_TIM-brl"/>
</dbReference>
<comment type="caution">
    <text evidence="2">The sequence shown here is derived from an EMBL/GenBank/DDBJ whole genome shotgun (WGS) entry which is preliminary data.</text>
</comment>
<dbReference type="InterPro" id="IPR036237">
    <property type="entry name" value="Xyl_isomerase-like_sf"/>
</dbReference>
<organism evidence="2 3">
    <name type="scientific">Fusibacter tunisiensis</name>
    <dbReference type="NCBI Taxonomy" id="1008308"/>
    <lineage>
        <taxon>Bacteria</taxon>
        <taxon>Bacillati</taxon>
        <taxon>Bacillota</taxon>
        <taxon>Clostridia</taxon>
        <taxon>Eubacteriales</taxon>
        <taxon>Eubacteriales Family XII. Incertae Sedis</taxon>
        <taxon>Fusibacter</taxon>
    </lineage>
</organism>
<dbReference type="RefSeq" id="WP_204665318.1">
    <property type="nucleotide sequence ID" value="NZ_JAFBDT010000035.1"/>
</dbReference>
<feature type="domain" description="Xylose isomerase-like TIM barrel" evidence="1">
    <location>
        <begin position="19"/>
        <end position="268"/>
    </location>
</feature>
<evidence type="ECO:0000259" key="1">
    <source>
        <dbReference type="Pfam" id="PF01261"/>
    </source>
</evidence>
<gene>
    <name evidence="2" type="ORF">JOC49_002465</name>
</gene>
<dbReference type="Pfam" id="PF01261">
    <property type="entry name" value="AP_endonuc_2"/>
    <property type="match status" value="1"/>
</dbReference>
<keyword evidence="3" id="KW-1185">Reference proteome</keyword>
<proteinExistence type="predicted"/>
<dbReference type="PANTHER" id="PTHR12110:SF21">
    <property type="entry name" value="XYLOSE ISOMERASE-LIKE TIM BARREL DOMAIN-CONTAINING PROTEIN"/>
    <property type="match status" value="1"/>
</dbReference>
<protein>
    <submittedName>
        <fullName evidence="2">Protein FrlC</fullName>
    </submittedName>
</protein>
<evidence type="ECO:0000313" key="3">
    <source>
        <dbReference type="Proteomes" id="UP000767854"/>
    </source>
</evidence>
<dbReference type="Gene3D" id="3.20.20.150">
    <property type="entry name" value="Divalent-metal-dependent TIM barrel enzymes"/>
    <property type="match status" value="1"/>
</dbReference>
<sequence>MKIGMFTSGYQRSELEDFFKDARRFNYDYIELWGGRPHAYPNDLKKGKLNQLLKLRDKYEIPIKVYTPEHNSYPYNYMIGDENQRRESIEYLKNAIEMGKAMGAEYTVISAGHAGYMASSKEIWDRLCISVTELVECAQQNDQILLIEALTPFESNVCTTANDLFDIVNHINSPYFGAMCDLVPPYVQNESIMTYFKKLGKNLKHLHIIDSDGKSDTHLLPGDGTIPLKELMKEIKESGYEGGATIELVTSYINEPSLYAKLAIDRLKNIIEC</sequence>
<evidence type="ECO:0000313" key="2">
    <source>
        <dbReference type="EMBL" id="MBM7562892.1"/>
    </source>
</evidence>
<dbReference type="Proteomes" id="UP000767854">
    <property type="component" value="Unassembled WGS sequence"/>
</dbReference>
<dbReference type="EMBL" id="JAFBDT010000035">
    <property type="protein sequence ID" value="MBM7562892.1"/>
    <property type="molecule type" value="Genomic_DNA"/>
</dbReference>
<dbReference type="InterPro" id="IPR050312">
    <property type="entry name" value="IolE/XylAMocC-like"/>
</dbReference>
<dbReference type="PANTHER" id="PTHR12110">
    <property type="entry name" value="HYDROXYPYRUVATE ISOMERASE"/>
    <property type="match status" value="1"/>
</dbReference>
<reference evidence="2 3" key="1">
    <citation type="submission" date="2021-01" db="EMBL/GenBank/DDBJ databases">
        <title>Genomic Encyclopedia of Type Strains, Phase IV (KMG-IV): sequencing the most valuable type-strain genomes for metagenomic binning, comparative biology and taxonomic classification.</title>
        <authorList>
            <person name="Goeker M."/>
        </authorList>
    </citation>
    <scope>NUCLEOTIDE SEQUENCE [LARGE SCALE GENOMIC DNA]</scope>
    <source>
        <strain evidence="2 3">DSM 24436</strain>
    </source>
</reference>
<dbReference type="NCBIfam" id="NF007360">
    <property type="entry name" value="PRK09856.1"/>
    <property type="match status" value="1"/>
</dbReference>